<feature type="domain" description="Formamidopyrimidine-DNA glycosylase-like C-terminal" evidence="2">
    <location>
        <begin position="116"/>
        <end position="148"/>
    </location>
</feature>
<evidence type="ECO:0000313" key="3">
    <source>
        <dbReference type="EMBL" id="KAF6167365.1"/>
    </source>
</evidence>
<comment type="caution">
    <text evidence="3">The sequence shown here is derived from an EMBL/GenBank/DDBJ whole genome shotgun (WGS) entry which is preliminary data.</text>
</comment>
<evidence type="ECO:0000313" key="4">
    <source>
        <dbReference type="Proteomes" id="UP000541444"/>
    </source>
</evidence>
<dbReference type="InterPro" id="IPR049332">
    <property type="entry name" value="Fpg-like_C"/>
</dbReference>
<protein>
    <recommendedName>
        <fullName evidence="2">Formamidopyrimidine-DNA glycosylase-like C-terminal domain-containing protein</fullName>
    </recommendedName>
</protein>
<dbReference type="EMBL" id="JACGCM010000750">
    <property type="protein sequence ID" value="KAF6167365.1"/>
    <property type="molecule type" value="Genomic_DNA"/>
</dbReference>
<dbReference type="Pfam" id="PF21218">
    <property type="entry name" value="Fpg-like_C"/>
    <property type="match status" value="1"/>
</dbReference>
<dbReference type="OrthoDB" id="444592at2759"/>
<dbReference type="GO" id="GO:0006284">
    <property type="term" value="P:base-excision repair"/>
    <property type="evidence" value="ECO:0007669"/>
    <property type="project" value="TreeGrafter"/>
</dbReference>
<dbReference type="Proteomes" id="UP000541444">
    <property type="component" value="Unassembled WGS sequence"/>
</dbReference>
<sequence>MILKNQNKLKQCSPTNFNFPPIDFGIYNLTGLGLKEGNAECMHFGKCMPKGMLVLKVGAPNLSLVPLQPALARIHPLQIASSLSKENCASLHKSIKEVVNYAVEVDADCSCFPNEWLFHFRWGKKSGKVNGETIEFITAGGRTTAYVPELQKLPASQVGKISGKPRKQLSEVEAGNGGERPDKSKPNKGQKKATSGAKRLPTKRTAKVSGSDDDNGDDDDNDDEKPEKGKPKKDQKKTITGVKRPPIKRKVKASGSDDDDNDDDEESPNKNLRPEKCCNRSQATPY</sequence>
<dbReference type="GO" id="GO:0003906">
    <property type="term" value="F:DNA-(apurinic or apyrimidinic site) endonuclease activity"/>
    <property type="evidence" value="ECO:0007669"/>
    <property type="project" value="TreeGrafter"/>
</dbReference>
<dbReference type="PANTHER" id="PTHR22993">
    <property type="entry name" value="FORMAMIDOPYRIMIDINE-DNA GLYCOSYLASE"/>
    <property type="match status" value="1"/>
</dbReference>
<reference evidence="3 4" key="1">
    <citation type="journal article" date="2020" name="IScience">
        <title>Genome Sequencing of the Endangered Kingdonia uniflora (Circaeasteraceae, Ranunculales) Reveals Potential Mechanisms of Evolutionary Specialization.</title>
        <authorList>
            <person name="Sun Y."/>
            <person name="Deng T."/>
            <person name="Zhang A."/>
            <person name="Moore M.J."/>
            <person name="Landis J.B."/>
            <person name="Lin N."/>
            <person name="Zhang H."/>
            <person name="Zhang X."/>
            <person name="Huang J."/>
            <person name="Zhang X."/>
            <person name="Sun H."/>
            <person name="Wang H."/>
        </authorList>
    </citation>
    <scope>NUCLEOTIDE SEQUENCE [LARGE SCALE GENOMIC DNA]</scope>
    <source>
        <strain evidence="3">TB1705</strain>
        <tissue evidence="3">Leaf</tissue>
    </source>
</reference>
<keyword evidence="4" id="KW-1185">Reference proteome</keyword>
<proteinExistence type="predicted"/>
<evidence type="ECO:0000259" key="2">
    <source>
        <dbReference type="Pfam" id="PF21218"/>
    </source>
</evidence>
<feature type="compositionally biased region" description="Acidic residues" evidence="1">
    <location>
        <begin position="211"/>
        <end position="224"/>
    </location>
</feature>
<gene>
    <name evidence="3" type="ORF">GIB67_020671</name>
</gene>
<dbReference type="Gene3D" id="1.10.8.50">
    <property type="match status" value="1"/>
</dbReference>
<dbReference type="AlphaFoldDB" id="A0A7J7NJK0"/>
<dbReference type="GO" id="GO:0019104">
    <property type="term" value="F:DNA N-glycosylase activity"/>
    <property type="evidence" value="ECO:0007669"/>
    <property type="project" value="TreeGrafter"/>
</dbReference>
<organism evidence="3 4">
    <name type="scientific">Kingdonia uniflora</name>
    <dbReference type="NCBI Taxonomy" id="39325"/>
    <lineage>
        <taxon>Eukaryota</taxon>
        <taxon>Viridiplantae</taxon>
        <taxon>Streptophyta</taxon>
        <taxon>Embryophyta</taxon>
        <taxon>Tracheophyta</taxon>
        <taxon>Spermatophyta</taxon>
        <taxon>Magnoliopsida</taxon>
        <taxon>Ranunculales</taxon>
        <taxon>Circaeasteraceae</taxon>
        <taxon>Kingdonia</taxon>
    </lineage>
</organism>
<accession>A0A7J7NJK0</accession>
<dbReference type="GO" id="GO:0005634">
    <property type="term" value="C:nucleus"/>
    <property type="evidence" value="ECO:0007669"/>
    <property type="project" value="TreeGrafter"/>
</dbReference>
<name>A0A7J7NJK0_9MAGN</name>
<dbReference type="PANTHER" id="PTHR22993:SF9">
    <property type="entry name" value="FORMAMIDOPYRIMIDINE-DNA GLYCOSYLASE"/>
    <property type="match status" value="1"/>
</dbReference>
<feature type="region of interest" description="Disordered" evidence="1">
    <location>
        <begin position="157"/>
        <end position="286"/>
    </location>
</feature>
<feature type="compositionally biased region" description="Acidic residues" evidence="1">
    <location>
        <begin position="256"/>
        <end position="266"/>
    </location>
</feature>
<evidence type="ECO:0000256" key="1">
    <source>
        <dbReference type="SAM" id="MobiDB-lite"/>
    </source>
</evidence>